<dbReference type="InterPro" id="IPR013217">
    <property type="entry name" value="Methyltransf_12"/>
</dbReference>
<evidence type="ECO:0000259" key="1">
    <source>
        <dbReference type="Pfam" id="PF08241"/>
    </source>
</evidence>
<dbReference type="RefSeq" id="WP_202835284.1">
    <property type="nucleotide sequence ID" value="NZ_JAETWB010000046.1"/>
</dbReference>
<evidence type="ECO:0000313" key="4">
    <source>
        <dbReference type="Proteomes" id="UP000660885"/>
    </source>
</evidence>
<reference evidence="3 4" key="1">
    <citation type="submission" date="2021-01" db="EMBL/GenBank/DDBJ databases">
        <title>Belnapia mucosa sp. nov. and Belnapia arida sp. nov., isolated from the Tabernas Desert (Almeria, Spain).</title>
        <authorList>
            <person name="Molina-Menor E."/>
            <person name="Vidal-Verdu A."/>
            <person name="Calonge A."/>
            <person name="Satari L."/>
            <person name="Pereto J."/>
            <person name="Porcar M."/>
        </authorList>
    </citation>
    <scope>NUCLEOTIDE SEQUENCE [LARGE SCALE GENOMIC DNA]</scope>
    <source>
        <strain evidence="3 4">T18</strain>
    </source>
</reference>
<dbReference type="Pfam" id="PF08242">
    <property type="entry name" value="Methyltransf_12"/>
    <property type="match status" value="1"/>
</dbReference>
<dbReference type="InterPro" id="IPR013216">
    <property type="entry name" value="Methyltransf_11"/>
</dbReference>
<dbReference type="Pfam" id="PF08241">
    <property type="entry name" value="Methyltransf_11"/>
    <property type="match status" value="1"/>
</dbReference>
<gene>
    <name evidence="3" type="ORF">JMJ56_29270</name>
</gene>
<keyword evidence="3" id="KW-0489">Methyltransferase</keyword>
<dbReference type="Proteomes" id="UP000660885">
    <property type="component" value="Unassembled WGS sequence"/>
</dbReference>
<comment type="caution">
    <text evidence="3">The sequence shown here is derived from an EMBL/GenBank/DDBJ whole genome shotgun (WGS) entry which is preliminary data.</text>
</comment>
<feature type="domain" description="Methyltransferase type 11" evidence="1">
    <location>
        <begin position="382"/>
        <end position="477"/>
    </location>
</feature>
<dbReference type="GO" id="GO:0008168">
    <property type="term" value="F:methyltransferase activity"/>
    <property type="evidence" value="ECO:0007669"/>
    <property type="project" value="UniProtKB-KW"/>
</dbReference>
<accession>A0ABS1UBK9</accession>
<organism evidence="3 4">
    <name type="scientific">Belnapia arida</name>
    <dbReference type="NCBI Taxonomy" id="2804533"/>
    <lineage>
        <taxon>Bacteria</taxon>
        <taxon>Pseudomonadati</taxon>
        <taxon>Pseudomonadota</taxon>
        <taxon>Alphaproteobacteria</taxon>
        <taxon>Acetobacterales</taxon>
        <taxon>Roseomonadaceae</taxon>
        <taxon>Belnapia</taxon>
    </lineage>
</organism>
<dbReference type="GO" id="GO:0032259">
    <property type="term" value="P:methylation"/>
    <property type="evidence" value="ECO:0007669"/>
    <property type="project" value="UniProtKB-KW"/>
</dbReference>
<sequence length="649" mass="71087">MFDGCEDRYLQVGLSALNVIKAALLGAPAPQTILDLPCGFGRVTRILRARYPDAAITVCDLDRSGVDFAAATFGARGIYSKPDFQALQLGSTFDLIWVGSLLTHLPEHQTRQFLDFAARHMGPDSRLVVTSHGEHVVTRMRSWSYGLSEPAARGLIAQYLKDGYAYRGYDGDSSYGISLVARSWYEALLAGSPLRLQSYYDRGWDRHQDVLVIRRASGRVAAVPFFGRPDIPLPLPGPEQAAQDEAGVPGFDEAWYCGAFADVAAAVRDGTYLSGLAHHLAYGWKEGRPPFEPQRSYARRTPPVPEAWLDGIVGGANRINETWSVSPEDQAADAGWYWMAHPAVRARSNRLASGDPSRDAYDRLAALLEERGWALPIPRSISIGCGFGGLERDLSTRGIVSEMDAYDIAAGAVVEAERQARQLGLLRVRYHVADLERIDLSPSSVDVVFAHSSVHHVERLDALYATVRRALRPGGVLHLHEYVGPTRFQWTDAQLRLANGFLDSLPPRLRRLPNGEPKETLRRPTIEEMIAADPSEAVQSEKLIPALAPHFDIIEHRSLGGALAHLALGGIAQNFDPASPEDNAFLQALFDMEDAAMAAGTIGSDFATITALPKPFGKRQQAFAMARSLTARAAALFSPARRLHETVRV</sequence>
<keyword evidence="3" id="KW-0808">Transferase</keyword>
<name>A0ABS1UBK9_9PROT</name>
<proteinExistence type="predicted"/>
<protein>
    <submittedName>
        <fullName evidence="3">Methyltransferase domain-containing protein</fullName>
    </submittedName>
</protein>
<dbReference type="Gene3D" id="3.40.50.150">
    <property type="entry name" value="Vaccinia Virus protein VP39"/>
    <property type="match status" value="2"/>
</dbReference>
<evidence type="ECO:0000313" key="3">
    <source>
        <dbReference type="EMBL" id="MBL6082071.1"/>
    </source>
</evidence>
<dbReference type="CDD" id="cd02440">
    <property type="entry name" value="AdoMet_MTases"/>
    <property type="match status" value="2"/>
</dbReference>
<dbReference type="EMBL" id="JAETWB010000046">
    <property type="protein sequence ID" value="MBL6082071.1"/>
    <property type="molecule type" value="Genomic_DNA"/>
</dbReference>
<dbReference type="PANTHER" id="PTHR43861">
    <property type="entry name" value="TRANS-ACONITATE 2-METHYLTRANSFERASE-RELATED"/>
    <property type="match status" value="1"/>
</dbReference>
<dbReference type="SUPFAM" id="SSF53335">
    <property type="entry name" value="S-adenosyl-L-methionine-dependent methyltransferases"/>
    <property type="match status" value="2"/>
</dbReference>
<keyword evidence="4" id="KW-1185">Reference proteome</keyword>
<feature type="domain" description="Methyltransferase type 12" evidence="2">
    <location>
        <begin position="34"/>
        <end position="126"/>
    </location>
</feature>
<evidence type="ECO:0000259" key="2">
    <source>
        <dbReference type="Pfam" id="PF08242"/>
    </source>
</evidence>
<dbReference type="InterPro" id="IPR029063">
    <property type="entry name" value="SAM-dependent_MTases_sf"/>
</dbReference>